<reference evidence="5" key="1">
    <citation type="journal article" date="2021" name="bioRxiv">
        <title>Whole Genome Assembly and Annotation of Northern Wild Rice, Zizania palustris L., Supports a Whole Genome Duplication in the Zizania Genus.</title>
        <authorList>
            <person name="Haas M."/>
            <person name="Kono T."/>
            <person name="Macchietto M."/>
            <person name="Millas R."/>
            <person name="McGilp L."/>
            <person name="Shao M."/>
            <person name="Duquette J."/>
            <person name="Hirsch C.N."/>
            <person name="Kimball J."/>
        </authorList>
    </citation>
    <scope>NUCLEOTIDE SEQUENCE</scope>
    <source>
        <tissue evidence="5">Fresh leaf tissue</tissue>
    </source>
</reference>
<name>A0A8J5WYK4_ZIZPA</name>
<dbReference type="PANTHER" id="PTHR11712">
    <property type="entry name" value="POLYKETIDE SYNTHASE-RELATED"/>
    <property type="match status" value="1"/>
</dbReference>
<accession>A0A8J5WYK4</accession>
<proteinExistence type="predicted"/>
<evidence type="ECO:0000259" key="4">
    <source>
        <dbReference type="Pfam" id="PF00109"/>
    </source>
</evidence>
<evidence type="ECO:0000256" key="2">
    <source>
        <dbReference type="ARBA" id="ARBA00022679"/>
    </source>
</evidence>
<keyword evidence="6" id="KW-1185">Reference proteome</keyword>
<evidence type="ECO:0000256" key="3">
    <source>
        <dbReference type="SAM" id="MobiDB-lite"/>
    </source>
</evidence>
<keyword evidence="2" id="KW-0808">Transferase</keyword>
<dbReference type="AlphaFoldDB" id="A0A8J5WYK4"/>
<dbReference type="OrthoDB" id="5334845at2759"/>
<gene>
    <name evidence="5" type="ORF">GUJ93_ZPchr0013g37894</name>
</gene>
<dbReference type="Proteomes" id="UP000729402">
    <property type="component" value="Unassembled WGS sequence"/>
</dbReference>
<protein>
    <recommendedName>
        <fullName evidence="1">beta-ketoacyl-[acyl-carrier-protein] synthase I</fullName>
        <ecNumber evidence="1">2.3.1.41</ecNumber>
    </recommendedName>
</protein>
<dbReference type="GO" id="GO:0005739">
    <property type="term" value="C:mitochondrion"/>
    <property type="evidence" value="ECO:0007669"/>
    <property type="project" value="TreeGrafter"/>
</dbReference>
<organism evidence="5 6">
    <name type="scientific">Zizania palustris</name>
    <name type="common">Northern wild rice</name>
    <dbReference type="NCBI Taxonomy" id="103762"/>
    <lineage>
        <taxon>Eukaryota</taxon>
        <taxon>Viridiplantae</taxon>
        <taxon>Streptophyta</taxon>
        <taxon>Embryophyta</taxon>
        <taxon>Tracheophyta</taxon>
        <taxon>Spermatophyta</taxon>
        <taxon>Magnoliopsida</taxon>
        <taxon>Liliopsida</taxon>
        <taxon>Poales</taxon>
        <taxon>Poaceae</taxon>
        <taxon>BOP clade</taxon>
        <taxon>Oryzoideae</taxon>
        <taxon>Oryzeae</taxon>
        <taxon>Zizaniinae</taxon>
        <taxon>Zizania</taxon>
    </lineage>
</organism>
<evidence type="ECO:0000313" key="5">
    <source>
        <dbReference type="EMBL" id="KAG8097474.1"/>
    </source>
</evidence>
<dbReference type="EC" id="2.3.1.41" evidence="1"/>
<dbReference type="Pfam" id="PF00109">
    <property type="entry name" value="ketoacyl-synt"/>
    <property type="match status" value="1"/>
</dbReference>
<dbReference type="GO" id="GO:0006633">
    <property type="term" value="P:fatty acid biosynthetic process"/>
    <property type="evidence" value="ECO:0007669"/>
    <property type="project" value="TreeGrafter"/>
</dbReference>
<dbReference type="PANTHER" id="PTHR11712:SF332">
    <property type="entry name" value="3-OXOACYL-[ACYL-CARRIER-PROTEIN] SYNTHASE II, CHLOROPLASTIC"/>
    <property type="match status" value="1"/>
</dbReference>
<feature type="compositionally biased region" description="Basic and acidic residues" evidence="3">
    <location>
        <begin position="70"/>
        <end position="84"/>
    </location>
</feature>
<dbReference type="InterPro" id="IPR014030">
    <property type="entry name" value="Ketoacyl_synth_N"/>
</dbReference>
<reference evidence="5" key="2">
    <citation type="submission" date="2021-02" db="EMBL/GenBank/DDBJ databases">
        <authorList>
            <person name="Kimball J.A."/>
            <person name="Haas M.W."/>
            <person name="Macchietto M."/>
            <person name="Kono T."/>
            <person name="Duquette J."/>
            <person name="Shao M."/>
        </authorList>
    </citation>
    <scope>NUCLEOTIDE SEQUENCE</scope>
    <source>
        <tissue evidence="5">Fresh leaf tissue</tissue>
    </source>
</reference>
<dbReference type="EMBL" id="JAAALK010000079">
    <property type="protein sequence ID" value="KAG8097474.1"/>
    <property type="molecule type" value="Genomic_DNA"/>
</dbReference>
<feature type="domain" description="Beta-ketoacyl synthase-like N-terminal" evidence="4">
    <location>
        <begin position="19"/>
        <end position="59"/>
    </location>
</feature>
<evidence type="ECO:0000313" key="6">
    <source>
        <dbReference type="Proteomes" id="UP000729402"/>
    </source>
</evidence>
<evidence type="ECO:0000256" key="1">
    <source>
        <dbReference type="ARBA" id="ARBA00013191"/>
    </source>
</evidence>
<comment type="caution">
    <text evidence="5">The sequence shown here is derived from an EMBL/GenBank/DDBJ whole genome shotgun (WGS) entry which is preliminary data.</text>
</comment>
<dbReference type="GO" id="GO:0004315">
    <property type="term" value="F:3-oxoacyl-[acyl-carrier-protein] synthase activity"/>
    <property type="evidence" value="ECO:0007669"/>
    <property type="project" value="UniProtKB-EC"/>
</dbReference>
<dbReference type="InterPro" id="IPR000794">
    <property type="entry name" value="Beta-ketoacyl_synthase"/>
</dbReference>
<feature type="region of interest" description="Disordered" evidence="3">
    <location>
        <begin position="62"/>
        <end position="98"/>
    </location>
</feature>
<sequence length="118" mass="13491">MQLIIPEEGKLIGRFCGLCRALSQRNSDPAKASRPWNVDRDGFVMGEVAGVLVLEELEHTKGRTTRRQRRTDAEHREWWPEKGRWSAGAGREPGQLHPGTPPLCKVRFISWIPLQNYC</sequence>